<name>B1X2X5_CROS5</name>
<accession>B1X2X5</accession>
<dbReference type="EMBL" id="CP000807">
    <property type="protein sequence ID" value="ACB54486.1"/>
    <property type="molecule type" value="Genomic_DNA"/>
</dbReference>
<evidence type="ECO:0008006" key="3">
    <source>
        <dbReference type="Google" id="ProtNLM"/>
    </source>
</evidence>
<dbReference type="eggNOG" id="ENOG50339SK">
    <property type="taxonomic scope" value="Bacteria"/>
</dbReference>
<dbReference type="HOGENOM" id="CLU_199600_0_0_3"/>
<gene>
    <name evidence="1" type="ordered locus">cce_5140</name>
</gene>
<evidence type="ECO:0000313" key="2">
    <source>
        <dbReference type="Proteomes" id="UP000001203"/>
    </source>
</evidence>
<proteinExistence type="predicted"/>
<dbReference type="KEGG" id="cyt:cce_5140"/>
<dbReference type="Proteomes" id="UP000001203">
    <property type="component" value="Chromosome linear"/>
</dbReference>
<organism evidence="1 2">
    <name type="scientific">Crocosphaera subtropica (strain ATCC 51142 / BH68)</name>
    <name type="common">Cyanothece sp. (strain ATCC 51142)</name>
    <dbReference type="NCBI Taxonomy" id="43989"/>
    <lineage>
        <taxon>Bacteria</taxon>
        <taxon>Bacillati</taxon>
        <taxon>Cyanobacteriota</taxon>
        <taxon>Cyanophyceae</taxon>
        <taxon>Oscillatoriophycideae</taxon>
        <taxon>Chroococcales</taxon>
        <taxon>Aphanothecaceae</taxon>
        <taxon>Crocosphaera</taxon>
        <taxon>Crocosphaera subtropica</taxon>
    </lineage>
</organism>
<sequence length="71" mass="7845">MLMSKSQIGVRIPNTLLNELNSYVEKTGTNKTQVIVSAIAEYLGCADNIPLSKRVAELERKIAVLEAKEKL</sequence>
<dbReference type="AlphaFoldDB" id="B1X2X5"/>
<dbReference type="STRING" id="43989.cce_5140"/>
<protein>
    <recommendedName>
        <fullName evidence="3">Ribbon-helix-helix protein CopG domain-containing protein</fullName>
    </recommendedName>
</protein>
<keyword evidence="2" id="KW-1185">Reference proteome</keyword>
<reference evidence="1 2" key="1">
    <citation type="journal article" date="2008" name="Proc. Natl. Acad. Sci. U.S.A.">
        <title>The genome of Cyanothece 51142, a unicellular diazotrophic cyanobacterium important in the marine nitrogen cycle.</title>
        <authorList>
            <person name="Welsh E.A."/>
            <person name="Liberton M."/>
            <person name="Stoeckel J."/>
            <person name="Loh T."/>
            <person name="Elvitigala T."/>
            <person name="Wang C."/>
            <person name="Wollam A."/>
            <person name="Fulton R.S."/>
            <person name="Clifton S.W."/>
            <person name="Jacobs J.M."/>
            <person name="Aurora R."/>
            <person name="Ghosh B.K."/>
            <person name="Sherman L.A."/>
            <person name="Smith R.D."/>
            <person name="Wilson R.K."/>
            <person name="Pakrasi H.B."/>
        </authorList>
    </citation>
    <scope>NUCLEOTIDE SEQUENCE [LARGE SCALE GENOMIC DNA]</scope>
    <source>
        <strain evidence="2">ATCC 51142 / BH68</strain>
    </source>
</reference>
<evidence type="ECO:0000313" key="1">
    <source>
        <dbReference type="EMBL" id="ACB54486.1"/>
    </source>
</evidence>